<dbReference type="GO" id="GO:0005524">
    <property type="term" value="F:ATP binding"/>
    <property type="evidence" value="ECO:0007669"/>
    <property type="project" value="InterPro"/>
</dbReference>
<evidence type="ECO:0000256" key="5">
    <source>
        <dbReference type="ARBA" id="ARBA00023136"/>
    </source>
</evidence>
<evidence type="ECO:0000256" key="4">
    <source>
        <dbReference type="ARBA" id="ARBA00022989"/>
    </source>
</evidence>
<reference evidence="7" key="1">
    <citation type="submission" date="2013-04" db="EMBL/GenBank/DDBJ databases">
        <authorList>
            <person name="Harkins D.M."/>
            <person name="Durkin A.S."/>
            <person name="Brinkac L.M."/>
            <person name="Haft D.H."/>
            <person name="Selengut J.D."/>
            <person name="Sanka R."/>
            <person name="DePew J."/>
            <person name="Purushe J."/>
            <person name="Galloway R.L."/>
            <person name="Vinetz J.M."/>
            <person name="Sutton G.G."/>
            <person name="Nierman W.C."/>
            <person name="Fouts D.E."/>
        </authorList>
    </citation>
    <scope>NUCLEOTIDE SEQUENCE [LARGE SCALE GENOMIC DNA]</scope>
    <source>
        <strain evidence="7">CDC</strain>
    </source>
</reference>
<protein>
    <submittedName>
        <fullName evidence="7">Haloacid dehalogenase-like hydrolase</fullName>
    </submittedName>
</protein>
<dbReference type="NCBIfam" id="TIGR01494">
    <property type="entry name" value="ATPase_P-type"/>
    <property type="match status" value="1"/>
</dbReference>
<dbReference type="InterPro" id="IPR023214">
    <property type="entry name" value="HAD_sf"/>
</dbReference>
<dbReference type="PANTHER" id="PTHR43520:SF8">
    <property type="entry name" value="P-TYPE CU(+) TRANSPORTER"/>
    <property type="match status" value="1"/>
</dbReference>
<dbReference type="PANTHER" id="PTHR43520">
    <property type="entry name" value="ATP7, ISOFORM B"/>
    <property type="match status" value="1"/>
</dbReference>
<dbReference type="InterPro" id="IPR036412">
    <property type="entry name" value="HAD-like_sf"/>
</dbReference>
<dbReference type="Gene3D" id="3.40.50.1000">
    <property type="entry name" value="HAD superfamily/HAD-like"/>
    <property type="match status" value="1"/>
</dbReference>
<dbReference type="EMBL" id="AOGZ02000016">
    <property type="protein sequence ID" value="EOQ94966.1"/>
    <property type="molecule type" value="Genomic_DNA"/>
</dbReference>
<name>R8ZYA6_9LEPT</name>
<dbReference type="STRING" id="1218599.LEP1GSC195_0655"/>
<keyword evidence="5 6" id="KW-0472">Membrane</keyword>
<comment type="subcellular location">
    <subcellularLocation>
        <location evidence="1">Membrane</location>
    </subcellularLocation>
</comment>
<feature type="transmembrane region" description="Helical" evidence="6">
    <location>
        <begin position="247"/>
        <end position="275"/>
    </location>
</feature>
<evidence type="ECO:0000256" key="2">
    <source>
        <dbReference type="ARBA" id="ARBA00022692"/>
    </source>
</evidence>
<dbReference type="Pfam" id="PF00702">
    <property type="entry name" value="Hydrolase"/>
    <property type="match status" value="1"/>
</dbReference>
<dbReference type="SUPFAM" id="SSF81660">
    <property type="entry name" value="Metal cation-transporting ATPase, ATP-binding domain N"/>
    <property type="match status" value="1"/>
</dbReference>
<organism evidence="7 8">
    <name type="scientific">Leptospira wolbachii serovar Codice str. CDC</name>
    <dbReference type="NCBI Taxonomy" id="1218599"/>
    <lineage>
        <taxon>Bacteria</taxon>
        <taxon>Pseudomonadati</taxon>
        <taxon>Spirochaetota</taxon>
        <taxon>Spirochaetia</taxon>
        <taxon>Leptospirales</taxon>
        <taxon>Leptospiraceae</taxon>
        <taxon>Leptospira</taxon>
    </lineage>
</organism>
<dbReference type="GO" id="GO:0043682">
    <property type="term" value="F:P-type divalent copper transporter activity"/>
    <property type="evidence" value="ECO:0007669"/>
    <property type="project" value="TreeGrafter"/>
</dbReference>
<sequence length="291" mass="31795">MSDDHLPLVYRIEKEVNHPLAKSLVKYLEPFSSVTKRAGSIQLLHLENIPGRGVKAELEVDSKSLSVLIGNKSLLESEQIPMEKMPEGEGSLILLAVNGNYRGSFLLADEIRPGARSFISLLKHFVPNISILSGDRYAAVKFIAETLGIEKYSSDLSPEDKSNLISTAQEKGNIVIMVGDGINDSLSLAQANVSISHTEAEDLSLEKSDVVLTSGNLNGLVHSLLSAKKTREVILQNIIISFCYNSIMLPLAMFGLMLPVICAVFMACSSLTVLLNSLSIRFRIPQWKPST</sequence>
<dbReference type="InterPro" id="IPR001757">
    <property type="entry name" value="P_typ_ATPase"/>
</dbReference>
<keyword evidence="3" id="KW-1278">Translocase</keyword>
<accession>R8ZYA6</accession>
<dbReference type="Proteomes" id="UP000013984">
    <property type="component" value="Unassembled WGS sequence"/>
</dbReference>
<dbReference type="Gene3D" id="3.40.1110.10">
    <property type="entry name" value="Calcium-transporting ATPase, cytoplasmic domain N"/>
    <property type="match status" value="1"/>
</dbReference>
<comment type="caution">
    <text evidence="7">The sequence shown here is derived from an EMBL/GenBank/DDBJ whole genome shotgun (WGS) entry which is preliminary data.</text>
</comment>
<dbReference type="InterPro" id="IPR023299">
    <property type="entry name" value="ATPase_P-typ_cyto_dom_N"/>
</dbReference>
<evidence type="ECO:0000256" key="1">
    <source>
        <dbReference type="ARBA" id="ARBA00004370"/>
    </source>
</evidence>
<evidence type="ECO:0000313" key="7">
    <source>
        <dbReference type="EMBL" id="EOQ94966.1"/>
    </source>
</evidence>
<evidence type="ECO:0000256" key="6">
    <source>
        <dbReference type="SAM" id="Phobius"/>
    </source>
</evidence>
<keyword evidence="4 6" id="KW-1133">Transmembrane helix</keyword>
<evidence type="ECO:0000313" key="8">
    <source>
        <dbReference type="Proteomes" id="UP000013984"/>
    </source>
</evidence>
<dbReference type="AlphaFoldDB" id="R8ZYA6"/>
<dbReference type="GO" id="GO:0055070">
    <property type="term" value="P:copper ion homeostasis"/>
    <property type="evidence" value="ECO:0007669"/>
    <property type="project" value="TreeGrafter"/>
</dbReference>
<dbReference type="GO" id="GO:0016887">
    <property type="term" value="F:ATP hydrolysis activity"/>
    <property type="evidence" value="ECO:0007669"/>
    <property type="project" value="InterPro"/>
</dbReference>
<keyword evidence="8" id="KW-1185">Reference proteome</keyword>
<dbReference type="GO" id="GO:0005507">
    <property type="term" value="F:copper ion binding"/>
    <property type="evidence" value="ECO:0007669"/>
    <property type="project" value="TreeGrafter"/>
</dbReference>
<keyword evidence="2 6" id="KW-0812">Transmembrane</keyword>
<dbReference type="SUPFAM" id="SSF56784">
    <property type="entry name" value="HAD-like"/>
    <property type="match status" value="1"/>
</dbReference>
<evidence type="ECO:0000256" key="3">
    <source>
        <dbReference type="ARBA" id="ARBA00022967"/>
    </source>
</evidence>
<dbReference type="GO" id="GO:0016020">
    <property type="term" value="C:membrane"/>
    <property type="evidence" value="ECO:0007669"/>
    <property type="project" value="UniProtKB-SubCell"/>
</dbReference>
<gene>
    <name evidence="7" type="ORF">LEP1GSC195_0655</name>
</gene>
<proteinExistence type="predicted"/>